<dbReference type="Gene3D" id="1.25.40.10">
    <property type="entry name" value="Tetratricopeptide repeat domain"/>
    <property type="match status" value="1"/>
</dbReference>
<dbReference type="AlphaFoldDB" id="A0A9E5MQF9"/>
<comment type="subcellular location">
    <subcellularLocation>
        <location evidence="1">Cell membrane</location>
        <topology evidence="1">Single-pass type II membrane protein</topology>
    </subcellularLocation>
</comment>
<dbReference type="GO" id="GO:0044877">
    <property type="term" value="F:protein-containing complex binding"/>
    <property type="evidence" value="ECO:0007669"/>
    <property type="project" value="InterPro"/>
</dbReference>
<dbReference type="GO" id="GO:0005886">
    <property type="term" value="C:plasma membrane"/>
    <property type="evidence" value="ECO:0007669"/>
    <property type="project" value="UniProtKB-SubCell"/>
</dbReference>
<gene>
    <name evidence="10" type="ORF">G8770_23120</name>
</gene>
<evidence type="ECO:0000256" key="4">
    <source>
        <dbReference type="ARBA" id="ARBA00022989"/>
    </source>
</evidence>
<dbReference type="RefSeq" id="WP_167192421.1">
    <property type="nucleotide sequence ID" value="NZ_JAAONZ010000032.1"/>
</dbReference>
<evidence type="ECO:0000256" key="2">
    <source>
        <dbReference type="ARBA" id="ARBA00022475"/>
    </source>
</evidence>
<evidence type="ECO:0000256" key="7">
    <source>
        <dbReference type="ARBA" id="ARBA00024197"/>
    </source>
</evidence>
<evidence type="ECO:0000256" key="8">
    <source>
        <dbReference type="ARBA" id="ARBA00024235"/>
    </source>
</evidence>
<organism evidence="10 11">
    <name type="scientific">Pseudomaricurvus hydrocarbonicus</name>
    <dbReference type="NCBI Taxonomy" id="1470433"/>
    <lineage>
        <taxon>Bacteria</taxon>
        <taxon>Pseudomonadati</taxon>
        <taxon>Pseudomonadota</taxon>
        <taxon>Gammaproteobacteria</taxon>
        <taxon>Cellvibrionales</taxon>
        <taxon>Cellvibrionaceae</taxon>
        <taxon>Pseudomaricurvus</taxon>
    </lineage>
</organism>
<keyword evidence="2" id="KW-1003">Cell membrane</keyword>
<dbReference type="PANTHER" id="PTHR38035:SF1">
    <property type="entry name" value="ANCILLARY SECYEG TRANSLOCON SUBUNIT"/>
    <property type="match status" value="1"/>
</dbReference>
<comment type="similarity">
    <text evidence="7">Belongs to the YfgM family.</text>
</comment>
<evidence type="ECO:0000256" key="5">
    <source>
        <dbReference type="ARBA" id="ARBA00023136"/>
    </source>
</evidence>
<reference evidence="10" key="1">
    <citation type="submission" date="2020-03" db="EMBL/GenBank/DDBJ databases">
        <authorList>
            <person name="Guo F."/>
        </authorList>
    </citation>
    <scope>NUCLEOTIDE SEQUENCE</scope>
    <source>
        <strain evidence="10">JCM 30134</strain>
    </source>
</reference>
<keyword evidence="6" id="KW-0143">Chaperone</keyword>
<comment type="caution">
    <text evidence="10">The sequence shown here is derived from an EMBL/GenBank/DDBJ whole genome shotgun (WGS) entry which is preliminary data.</text>
</comment>
<evidence type="ECO:0000313" key="11">
    <source>
        <dbReference type="Proteomes" id="UP000787472"/>
    </source>
</evidence>
<evidence type="ECO:0000259" key="9">
    <source>
        <dbReference type="Pfam" id="PF09976"/>
    </source>
</evidence>
<evidence type="ECO:0000256" key="6">
    <source>
        <dbReference type="ARBA" id="ARBA00023186"/>
    </source>
</evidence>
<dbReference type="Proteomes" id="UP000787472">
    <property type="component" value="Unassembled WGS sequence"/>
</dbReference>
<keyword evidence="5" id="KW-0472">Membrane</keyword>
<accession>A0A9E5MQF9</accession>
<dbReference type="InterPro" id="IPR026039">
    <property type="entry name" value="YfgM"/>
</dbReference>
<protein>
    <recommendedName>
        <fullName evidence="8">Ancillary SecYEG translocon subunit</fullName>
    </recommendedName>
</protein>
<dbReference type="InterPro" id="IPR011990">
    <property type="entry name" value="TPR-like_helical_dom_sf"/>
</dbReference>
<dbReference type="Pfam" id="PF09976">
    <property type="entry name" value="TPR_21"/>
    <property type="match status" value="1"/>
</dbReference>
<dbReference type="InterPro" id="IPR018704">
    <property type="entry name" value="SecYEG/CpoB_TPR"/>
</dbReference>
<sequence length="236" mass="25823">MSVHLTEEEQIESMKRWWAENGKSTIIGVVLAIGGYLGWEGWQDKQRSDAEAASVMYQNLSEAMAVQPGQAMDEEKVTTANHLADELKTSYASSLYASQAALFKAKMAVENGKLEEAAAELEWVVDRNVDPALTLLTRSRLARVQMDLELYDDALKTVADQDSGSFKAMFAEIRGDILLAQGDASKARAAYQMALDALLEDQADRRPLLEMKLNDLRLPAASGSSQESTADAGDNS</sequence>
<keyword evidence="4" id="KW-1133">Transmembrane helix</keyword>
<dbReference type="PANTHER" id="PTHR38035">
    <property type="entry name" value="UPF0070 PROTEIN YFGM"/>
    <property type="match status" value="1"/>
</dbReference>
<dbReference type="SUPFAM" id="SSF48452">
    <property type="entry name" value="TPR-like"/>
    <property type="match status" value="1"/>
</dbReference>
<keyword evidence="11" id="KW-1185">Reference proteome</keyword>
<keyword evidence="3" id="KW-0812">Transmembrane</keyword>
<evidence type="ECO:0000256" key="1">
    <source>
        <dbReference type="ARBA" id="ARBA00004401"/>
    </source>
</evidence>
<feature type="domain" description="Ancillary SecYEG translocon subunit/Cell division coordinator CpoB TPR" evidence="9">
    <location>
        <begin position="15"/>
        <end position="216"/>
    </location>
</feature>
<dbReference type="EMBL" id="JAAONZ010000032">
    <property type="protein sequence ID" value="NHO68455.1"/>
    <property type="molecule type" value="Genomic_DNA"/>
</dbReference>
<proteinExistence type="inferred from homology"/>
<name>A0A9E5MQF9_9GAMM</name>
<dbReference type="PIRSF" id="PIRSF006170">
    <property type="entry name" value="YfgM"/>
    <property type="match status" value="1"/>
</dbReference>
<evidence type="ECO:0000256" key="3">
    <source>
        <dbReference type="ARBA" id="ARBA00022692"/>
    </source>
</evidence>
<evidence type="ECO:0000313" key="10">
    <source>
        <dbReference type="EMBL" id="NHO68455.1"/>
    </source>
</evidence>